<dbReference type="InterPro" id="IPR009263">
    <property type="entry name" value="SERTA_dom"/>
</dbReference>
<organism evidence="3 4">
    <name type="scientific">Orchesella dallaii</name>
    <dbReference type="NCBI Taxonomy" id="48710"/>
    <lineage>
        <taxon>Eukaryota</taxon>
        <taxon>Metazoa</taxon>
        <taxon>Ecdysozoa</taxon>
        <taxon>Arthropoda</taxon>
        <taxon>Hexapoda</taxon>
        <taxon>Collembola</taxon>
        <taxon>Entomobryomorpha</taxon>
        <taxon>Entomobryoidea</taxon>
        <taxon>Orchesellidae</taxon>
        <taxon>Orchesellinae</taxon>
        <taxon>Orchesella</taxon>
    </lineage>
</organism>
<dbReference type="Pfam" id="PF06031">
    <property type="entry name" value="SERTA"/>
    <property type="match status" value="1"/>
</dbReference>
<feature type="compositionally biased region" description="Polar residues" evidence="1">
    <location>
        <begin position="862"/>
        <end position="873"/>
    </location>
</feature>
<reference evidence="3 4" key="1">
    <citation type="submission" date="2024-08" db="EMBL/GenBank/DDBJ databases">
        <authorList>
            <person name="Cucini C."/>
            <person name="Frati F."/>
        </authorList>
    </citation>
    <scope>NUCLEOTIDE SEQUENCE [LARGE SCALE GENOMIC DNA]</scope>
</reference>
<dbReference type="Proteomes" id="UP001642540">
    <property type="component" value="Unassembled WGS sequence"/>
</dbReference>
<comment type="caution">
    <text evidence="3">The sequence shown here is derived from an EMBL/GenBank/DDBJ whole genome shotgun (WGS) entry which is preliminary data.</text>
</comment>
<feature type="region of interest" description="Disordered" evidence="1">
    <location>
        <begin position="389"/>
        <end position="461"/>
    </location>
</feature>
<accession>A0ABP1Q6V5</accession>
<feature type="region of interest" description="Disordered" evidence="1">
    <location>
        <begin position="297"/>
        <end position="317"/>
    </location>
</feature>
<feature type="compositionally biased region" description="Polar residues" evidence="1">
    <location>
        <begin position="436"/>
        <end position="450"/>
    </location>
</feature>
<feature type="region of interest" description="Disordered" evidence="1">
    <location>
        <begin position="482"/>
        <end position="551"/>
    </location>
</feature>
<feature type="compositionally biased region" description="Low complexity" evidence="1">
    <location>
        <begin position="718"/>
        <end position="737"/>
    </location>
</feature>
<feature type="compositionally biased region" description="Low complexity" evidence="1">
    <location>
        <begin position="802"/>
        <end position="842"/>
    </location>
</feature>
<feature type="region of interest" description="Disordered" evidence="1">
    <location>
        <begin position="214"/>
        <end position="234"/>
    </location>
</feature>
<dbReference type="PROSITE" id="PS51053">
    <property type="entry name" value="SERTA"/>
    <property type="match status" value="1"/>
</dbReference>
<keyword evidence="4" id="KW-1185">Reference proteome</keyword>
<feature type="compositionally biased region" description="Low complexity" evidence="1">
    <location>
        <begin position="307"/>
        <end position="317"/>
    </location>
</feature>
<protein>
    <recommendedName>
        <fullName evidence="2">SERTA domain-containing protein</fullName>
    </recommendedName>
</protein>
<feature type="compositionally biased region" description="Polar residues" evidence="1">
    <location>
        <begin position="739"/>
        <end position="752"/>
    </location>
</feature>
<feature type="region of interest" description="Disordered" evidence="1">
    <location>
        <begin position="79"/>
        <end position="99"/>
    </location>
</feature>
<feature type="compositionally biased region" description="Basic residues" evidence="1">
    <location>
        <begin position="216"/>
        <end position="225"/>
    </location>
</feature>
<feature type="region of interest" description="Disordered" evidence="1">
    <location>
        <begin position="687"/>
        <end position="889"/>
    </location>
</feature>
<sequence length="889" mass="93552">MSTITTNTGQPELAKPETMGVASLATKRHLESPIDGDEVVSAKIAKLNANNNNNNVLVETPIMLSSLENGESQIVQDSNTNHHHHHHHYHNNTNENSSELVTTSILARTLLTSSTSTAQYSSDPLESLKSSLEALPAPAILDTPASSPSYLSNLSGIGSNKSTIGQGGDLVGFGSLLGPERPLATAVTVLSPIDEDPIEWNNPAKATPVVNLDQHHPHHNHHSSTHHGMNPSISSLTSLVDHQLQQQLSTTHEVITEDENGKSYFNLGTPDSTILARRSSSDAGSWGGGSNGSCGGGSNNGNDFDDAISSSSCDSISSEDLFNSGEEFDASDDEDEDELCTYKQQRSTVLHLSLCKLNKFRTNCVEPSLHRSVLICNTLRHIEQEIRNEDEADESLKSRERLPSFWPSPPPSNNNPNSQNNCFPPHNNNSNNPGSTQGTQPSQPQITDTRPNGHIGGIGVGPLVGGGGGGIPSLIGGNGAPGGMLAPPNGGHDPYLSPNPYSESPYLTPYDYNSPRPTPFHTTSYDYEQDLLLPPPPNASPSSTAPSQASSSVLLSEVTSATSSLLECDSGYSDDLDMSLSSYYYGSPIPPPPVVVPVTSCSNNLLPPNPADFNVAMSSSNGIGASSSGAIQVSSVCTPPVTTQSDCGPYLPQCSSFQPLPPMPPPPQVTSVTDPVMSSHLLGGEHIALHSAPPPPPPPDGTSPMEISDLGDIEIRNSSSTSPPTSISSSHVGGASSPCEYTSMVSEQSSATSNESISNGNISCSSSANNNQSTWPVSNVEEQHKAITTVKDPSLSPEQLHENSSSSTTSQSPSNSPPHQSSEMMCPLAPTPTSSAAPSSLANAFAQQDSQCGLESRRSDLSRNVGNHYNNHNLPMDSLISPAYSSSSL</sequence>
<evidence type="ECO:0000313" key="3">
    <source>
        <dbReference type="EMBL" id="CAL8091658.1"/>
    </source>
</evidence>
<feature type="compositionally biased region" description="Low complexity" evidence="1">
    <location>
        <begin position="540"/>
        <end position="551"/>
    </location>
</feature>
<gene>
    <name evidence="3" type="ORF">ODALV1_LOCUS7990</name>
</gene>
<evidence type="ECO:0000259" key="2">
    <source>
        <dbReference type="PROSITE" id="PS51053"/>
    </source>
</evidence>
<proteinExistence type="predicted"/>
<name>A0ABP1Q6V5_9HEXA</name>
<feature type="compositionally biased region" description="Low complexity" evidence="1">
    <location>
        <begin position="753"/>
        <end position="773"/>
    </location>
</feature>
<evidence type="ECO:0000313" key="4">
    <source>
        <dbReference type="Proteomes" id="UP001642540"/>
    </source>
</evidence>
<feature type="compositionally biased region" description="Basic and acidic residues" evidence="1">
    <location>
        <begin position="389"/>
        <end position="402"/>
    </location>
</feature>
<feature type="compositionally biased region" description="Low complexity" evidence="1">
    <location>
        <begin position="878"/>
        <end position="889"/>
    </location>
</feature>
<evidence type="ECO:0000256" key="1">
    <source>
        <dbReference type="SAM" id="MobiDB-lite"/>
    </source>
</evidence>
<feature type="compositionally biased region" description="Basic residues" evidence="1">
    <location>
        <begin position="81"/>
        <end position="90"/>
    </location>
</feature>
<feature type="compositionally biased region" description="Pro residues" evidence="1">
    <location>
        <begin position="692"/>
        <end position="701"/>
    </location>
</feature>
<feature type="compositionally biased region" description="Low complexity" evidence="1">
    <location>
        <begin position="414"/>
        <end position="435"/>
    </location>
</feature>
<feature type="domain" description="SERTA" evidence="2">
    <location>
        <begin position="342"/>
        <end position="390"/>
    </location>
</feature>
<dbReference type="EMBL" id="CAXLJM020000024">
    <property type="protein sequence ID" value="CAL8091658.1"/>
    <property type="molecule type" value="Genomic_DNA"/>
</dbReference>